<keyword evidence="2" id="KW-1185">Reference proteome</keyword>
<dbReference type="SUPFAM" id="SSF54909">
    <property type="entry name" value="Dimeric alpha+beta barrel"/>
    <property type="match status" value="1"/>
</dbReference>
<organism evidence="1 2">
    <name type="scientific">Mycolicibacterium arabiense</name>
    <dbReference type="NCBI Taxonomy" id="1286181"/>
    <lineage>
        <taxon>Bacteria</taxon>
        <taxon>Bacillati</taxon>
        <taxon>Actinomycetota</taxon>
        <taxon>Actinomycetes</taxon>
        <taxon>Mycobacteriales</taxon>
        <taxon>Mycobacteriaceae</taxon>
        <taxon>Mycolicibacterium</taxon>
    </lineage>
</organism>
<dbReference type="KEGG" id="marz:MARA_21330"/>
<proteinExistence type="predicted"/>
<accession>A0A7I7RY50</accession>
<protein>
    <recommendedName>
        <fullName evidence="3">Antibiotic biosynthesis monooxygenase</fullName>
    </recommendedName>
</protein>
<evidence type="ECO:0000313" key="1">
    <source>
        <dbReference type="EMBL" id="BBY48665.1"/>
    </source>
</evidence>
<evidence type="ECO:0000313" key="2">
    <source>
        <dbReference type="Proteomes" id="UP000467428"/>
    </source>
</evidence>
<dbReference type="Gene3D" id="3.30.70.100">
    <property type="match status" value="1"/>
</dbReference>
<name>A0A7I7RY50_9MYCO</name>
<dbReference type="RefSeq" id="WP_163918416.1">
    <property type="nucleotide sequence ID" value="NZ_AP022593.1"/>
</dbReference>
<dbReference type="Proteomes" id="UP000467428">
    <property type="component" value="Chromosome"/>
</dbReference>
<sequence length="103" mass="11378">MDAGQAFGFLVTLEAIPGRQHDVIEFLKKARQLVEAEHGTRTWYAFRSGSTTFGIFDTFDTADDRGVHLHGEVRAALEEFGDELFSAPPVITPVEVLGSKPRT</sequence>
<dbReference type="InterPro" id="IPR011008">
    <property type="entry name" value="Dimeric_a/b-barrel"/>
</dbReference>
<evidence type="ECO:0008006" key="3">
    <source>
        <dbReference type="Google" id="ProtNLM"/>
    </source>
</evidence>
<dbReference type="AlphaFoldDB" id="A0A7I7RY50"/>
<dbReference type="EMBL" id="AP022593">
    <property type="protein sequence ID" value="BBY48665.1"/>
    <property type="molecule type" value="Genomic_DNA"/>
</dbReference>
<reference evidence="1 2" key="1">
    <citation type="journal article" date="2019" name="Emerg. Microbes Infect.">
        <title>Comprehensive subspecies identification of 175 nontuberculous mycobacteria species based on 7547 genomic profiles.</title>
        <authorList>
            <person name="Matsumoto Y."/>
            <person name="Kinjo T."/>
            <person name="Motooka D."/>
            <person name="Nabeya D."/>
            <person name="Jung N."/>
            <person name="Uechi K."/>
            <person name="Horii T."/>
            <person name="Iida T."/>
            <person name="Fujita J."/>
            <person name="Nakamura S."/>
        </authorList>
    </citation>
    <scope>NUCLEOTIDE SEQUENCE [LARGE SCALE GENOMIC DNA]</scope>
    <source>
        <strain evidence="1 2">JCM 18538</strain>
    </source>
</reference>
<gene>
    <name evidence="1" type="ORF">MARA_21330</name>
</gene>
<geneLocation type="plasmid" evidence="2">
    <name>pjcm18538 dna</name>
</geneLocation>